<keyword evidence="3" id="KW-1185">Reference proteome</keyword>
<dbReference type="RefSeq" id="WP_248947328.1">
    <property type="nucleotide sequence ID" value="NZ_CBCSGY010000016.1"/>
</dbReference>
<feature type="domain" description="GmrSD restriction endonucleases N-terminal" evidence="1">
    <location>
        <begin position="28"/>
        <end position="110"/>
    </location>
</feature>
<dbReference type="Proteomes" id="UP001165275">
    <property type="component" value="Unassembled WGS sequence"/>
</dbReference>
<evidence type="ECO:0000313" key="3">
    <source>
        <dbReference type="Proteomes" id="UP001165275"/>
    </source>
</evidence>
<dbReference type="PANTHER" id="PTHR39639:SF1">
    <property type="entry name" value="DUF262 DOMAIN-CONTAINING PROTEIN"/>
    <property type="match status" value="1"/>
</dbReference>
<gene>
    <name evidence="2" type="ORF">KAJ71_20240</name>
</gene>
<name>A0ABT0KH17_9GAMM</name>
<sequence length="169" mass="19390">MENRIRSLRQFRAGTSEYSIDGYIHWLKNDAMFFDADYQRGYVWGEEQQQAFLHAIVAGFPLGHVAIAKTPDWCEKEGPYLEVVDGKQRLTTLKLFITNSIPFIIDGTPVYWRELSRPEQLAFGKTSLPAVILDDAGRNDLLNYFIAVNFTGVPQSEEHKRHVLKLKGE</sequence>
<comment type="caution">
    <text evidence="2">The sequence shown here is derived from an EMBL/GenBank/DDBJ whole genome shotgun (WGS) entry which is preliminary data.</text>
</comment>
<evidence type="ECO:0000313" key="2">
    <source>
        <dbReference type="EMBL" id="MCL1031328.1"/>
    </source>
</evidence>
<reference evidence="2" key="1">
    <citation type="submission" date="2021-04" db="EMBL/GenBank/DDBJ databases">
        <title>Genome sequence of Serratia sp. arafor3.</title>
        <authorList>
            <person name="Besaury L."/>
        </authorList>
    </citation>
    <scope>NUCLEOTIDE SEQUENCE</scope>
    <source>
        <strain evidence="2">Arafor3</strain>
    </source>
</reference>
<dbReference type="PANTHER" id="PTHR39639">
    <property type="entry name" value="CHROMOSOME 16, WHOLE GENOME SHOTGUN SEQUENCE"/>
    <property type="match status" value="1"/>
</dbReference>
<dbReference type="EMBL" id="JAGQDC010000021">
    <property type="protein sequence ID" value="MCL1031328.1"/>
    <property type="molecule type" value="Genomic_DNA"/>
</dbReference>
<protein>
    <submittedName>
        <fullName evidence="2">DUF262 domain-containing protein</fullName>
    </submittedName>
</protein>
<dbReference type="InterPro" id="IPR004919">
    <property type="entry name" value="GmrSD_N"/>
</dbReference>
<proteinExistence type="predicted"/>
<accession>A0ABT0KH17</accession>
<evidence type="ECO:0000259" key="1">
    <source>
        <dbReference type="Pfam" id="PF03235"/>
    </source>
</evidence>
<organism evidence="2 3">
    <name type="scientific">Serratia silvae</name>
    <dbReference type="NCBI Taxonomy" id="2824122"/>
    <lineage>
        <taxon>Bacteria</taxon>
        <taxon>Pseudomonadati</taxon>
        <taxon>Pseudomonadota</taxon>
        <taxon>Gammaproteobacteria</taxon>
        <taxon>Enterobacterales</taxon>
        <taxon>Yersiniaceae</taxon>
        <taxon>Serratia</taxon>
    </lineage>
</organism>
<dbReference type="Pfam" id="PF03235">
    <property type="entry name" value="GmrSD_N"/>
    <property type="match status" value="1"/>
</dbReference>